<keyword evidence="3" id="KW-1185">Reference proteome</keyword>
<dbReference type="Proteomes" id="UP000004994">
    <property type="component" value="Chromosome 11"/>
</dbReference>
<dbReference type="EnsemblPlants" id="Solyc11g050931.1.1">
    <property type="protein sequence ID" value="Solyc11g050931.1.1"/>
    <property type="gene ID" value="Solyc11g050931.1"/>
</dbReference>
<dbReference type="PANTHER" id="PTHR11439">
    <property type="entry name" value="GAG-POL-RELATED RETROTRANSPOSON"/>
    <property type="match status" value="1"/>
</dbReference>
<feature type="domain" description="Reverse transcriptase Ty1/copia-type" evidence="1">
    <location>
        <begin position="4"/>
        <end position="82"/>
    </location>
</feature>
<reference evidence="2" key="2">
    <citation type="submission" date="2019-01" db="UniProtKB">
        <authorList>
            <consortium name="EnsemblPlants"/>
        </authorList>
    </citation>
    <scope>IDENTIFICATION</scope>
    <source>
        <strain evidence="2">cv. Heinz 1706</strain>
    </source>
</reference>
<dbReference type="Gramene" id="Solyc11g050931.1.1">
    <property type="protein sequence ID" value="Solyc11g050931.1.1"/>
    <property type="gene ID" value="Solyc11g050931.1"/>
</dbReference>
<dbReference type="PANTHER" id="PTHR11439:SF524">
    <property type="entry name" value="RNA-DIRECTED DNA POLYMERASE, PROTEIN KINASE RLK-PELLE-DLSV FAMILY"/>
    <property type="match status" value="1"/>
</dbReference>
<dbReference type="Pfam" id="PF07727">
    <property type="entry name" value="RVT_2"/>
    <property type="match status" value="1"/>
</dbReference>
<organism evidence="2">
    <name type="scientific">Solanum lycopersicum</name>
    <name type="common">Tomato</name>
    <name type="synonym">Lycopersicon esculentum</name>
    <dbReference type="NCBI Taxonomy" id="4081"/>
    <lineage>
        <taxon>Eukaryota</taxon>
        <taxon>Viridiplantae</taxon>
        <taxon>Streptophyta</taxon>
        <taxon>Embryophyta</taxon>
        <taxon>Tracheophyta</taxon>
        <taxon>Spermatophyta</taxon>
        <taxon>Magnoliopsida</taxon>
        <taxon>eudicotyledons</taxon>
        <taxon>Gunneridae</taxon>
        <taxon>Pentapetalae</taxon>
        <taxon>asterids</taxon>
        <taxon>lamiids</taxon>
        <taxon>Solanales</taxon>
        <taxon>Solanaceae</taxon>
        <taxon>Solanoideae</taxon>
        <taxon>Solaneae</taxon>
        <taxon>Solanum</taxon>
        <taxon>Solanum subgen. Lycopersicon</taxon>
    </lineage>
</organism>
<name>A0A3Q7IWP7_SOLLC</name>
<sequence>MAYILLYVDDIILTASSNALRCSIIALLSYEFAMKNLGRLNYFLGIVVTIHKGGMFLSQRNYTVEIIERAGMSSCKPTLTPIYSKPKLSANSNKSCRGPSYLTFTRPNISYAVQQICLHMHNSRIDHFNALKRIIRYVKGTLDHGLHLYPFSFSTLVS</sequence>
<dbReference type="InParanoid" id="A0A3Q7IWP7"/>
<evidence type="ECO:0000259" key="1">
    <source>
        <dbReference type="Pfam" id="PF07727"/>
    </source>
</evidence>
<evidence type="ECO:0000313" key="2">
    <source>
        <dbReference type="EnsemblPlants" id="Solyc11g050931.1.1"/>
    </source>
</evidence>
<proteinExistence type="predicted"/>
<protein>
    <recommendedName>
        <fullName evidence="1">Reverse transcriptase Ty1/copia-type domain-containing protein</fullName>
    </recommendedName>
</protein>
<dbReference type="AlphaFoldDB" id="A0A3Q7IWP7"/>
<reference evidence="2" key="1">
    <citation type="journal article" date="2012" name="Nature">
        <title>The tomato genome sequence provides insights into fleshy fruit evolution.</title>
        <authorList>
            <consortium name="Tomato Genome Consortium"/>
        </authorList>
    </citation>
    <scope>NUCLEOTIDE SEQUENCE [LARGE SCALE GENOMIC DNA]</scope>
    <source>
        <strain evidence="2">cv. Heinz 1706</strain>
    </source>
</reference>
<accession>A0A3Q7IWP7</accession>
<dbReference type="STRING" id="4081.A0A3Q7IWP7"/>
<dbReference type="InterPro" id="IPR013103">
    <property type="entry name" value="RVT_2"/>
</dbReference>
<dbReference type="OMA" id="HMHNSRI"/>
<evidence type="ECO:0000313" key="3">
    <source>
        <dbReference type="Proteomes" id="UP000004994"/>
    </source>
</evidence>